<organism evidence="11 12">
    <name type="scientific">Phytohabitans rumicis</name>
    <dbReference type="NCBI Taxonomy" id="1076125"/>
    <lineage>
        <taxon>Bacteria</taxon>
        <taxon>Bacillati</taxon>
        <taxon>Actinomycetota</taxon>
        <taxon>Actinomycetes</taxon>
        <taxon>Micromonosporales</taxon>
        <taxon>Micromonosporaceae</taxon>
    </lineage>
</organism>
<evidence type="ECO:0000256" key="6">
    <source>
        <dbReference type="ARBA" id="ARBA00023125"/>
    </source>
</evidence>
<accession>A0A6V8LEW0</accession>
<dbReference type="EC" id="2.1.1.-" evidence="8"/>
<comment type="similarity">
    <text evidence="1">Belongs to the N(4)/N(6)-methyltransferase family. N(4) subfamily.</text>
</comment>
<dbReference type="EMBL" id="BLPG01000001">
    <property type="protein sequence ID" value="GFJ93361.1"/>
    <property type="molecule type" value="Genomic_DNA"/>
</dbReference>
<feature type="region of interest" description="Disordered" evidence="9">
    <location>
        <begin position="236"/>
        <end position="260"/>
    </location>
</feature>
<dbReference type="InterPro" id="IPR001091">
    <property type="entry name" value="RM_Methyltransferase"/>
</dbReference>
<sequence length="368" mass="40388">MTRTALAAPEPADRFLYHRDGPVTLYLGDAHRVLTALPTASVDTVVTSPPYYGLRNYDVPGQYGLEPTPQTYVDTMVRVFTEVHRVLRDHGTVWLVLGDSYSLNSGGAPRSGTYNGYRGAATTRPGLIRPRTQDLLPAKNLIGIPWRVAFALQDTRLWYLRQAIVWHKPNATPESVRDRPSCSHEYVFLLAKSRFYYFNLDAIRVPLARPDALDGTRIIGGRNKGHTGGIGATARRRGATAHGAHPKYTTDPGVHRSPGSRRNLLATGTQHTTAHPGGRNPGSVWSIPTRPYRGAHFAVYPLDLPDRAVAAGCPPEGLVLDPFSGAATTGVAALRQGRQYWGIDIKADYHDIAIERLSPHQQSAPEPR</sequence>
<evidence type="ECO:0000256" key="7">
    <source>
        <dbReference type="ARBA" id="ARBA00049120"/>
    </source>
</evidence>
<keyword evidence="6" id="KW-0238">DNA-binding</keyword>
<reference evidence="11 12" key="1">
    <citation type="submission" date="2020-03" db="EMBL/GenBank/DDBJ databases">
        <title>Whole genome shotgun sequence of Phytohabitans rumicis NBRC 108638.</title>
        <authorList>
            <person name="Komaki H."/>
            <person name="Tamura T."/>
        </authorList>
    </citation>
    <scope>NUCLEOTIDE SEQUENCE [LARGE SCALE GENOMIC DNA]</scope>
    <source>
        <strain evidence="11 12">NBRC 108638</strain>
    </source>
</reference>
<dbReference type="GO" id="GO:0032259">
    <property type="term" value="P:methylation"/>
    <property type="evidence" value="ECO:0007669"/>
    <property type="project" value="UniProtKB-KW"/>
</dbReference>
<evidence type="ECO:0000256" key="9">
    <source>
        <dbReference type="SAM" id="MobiDB-lite"/>
    </source>
</evidence>
<proteinExistence type="inferred from homology"/>
<dbReference type="InterPro" id="IPR029063">
    <property type="entry name" value="SAM-dependent_MTases_sf"/>
</dbReference>
<dbReference type="GO" id="GO:0009307">
    <property type="term" value="P:DNA restriction-modification system"/>
    <property type="evidence" value="ECO:0007669"/>
    <property type="project" value="UniProtKB-KW"/>
</dbReference>
<dbReference type="InterPro" id="IPR017985">
    <property type="entry name" value="MeTrfase_CN4_CS"/>
</dbReference>
<keyword evidence="2 11" id="KW-0489">Methyltransferase</keyword>
<evidence type="ECO:0000259" key="10">
    <source>
        <dbReference type="Pfam" id="PF01555"/>
    </source>
</evidence>
<evidence type="ECO:0000256" key="1">
    <source>
        <dbReference type="ARBA" id="ARBA00010203"/>
    </source>
</evidence>
<evidence type="ECO:0000256" key="8">
    <source>
        <dbReference type="RuleBase" id="RU362026"/>
    </source>
</evidence>
<keyword evidence="12" id="KW-1185">Reference proteome</keyword>
<reference evidence="11 12" key="2">
    <citation type="submission" date="2020-03" db="EMBL/GenBank/DDBJ databases">
        <authorList>
            <person name="Ichikawa N."/>
            <person name="Kimura A."/>
            <person name="Kitahashi Y."/>
            <person name="Uohara A."/>
        </authorList>
    </citation>
    <scope>NUCLEOTIDE SEQUENCE [LARGE SCALE GENOMIC DNA]</scope>
    <source>
        <strain evidence="11 12">NBRC 108638</strain>
    </source>
</reference>
<dbReference type="PROSITE" id="PS00093">
    <property type="entry name" value="N4_MTASE"/>
    <property type="match status" value="1"/>
</dbReference>
<dbReference type="GO" id="GO:0015667">
    <property type="term" value="F:site-specific DNA-methyltransferase (cytosine-N4-specific) activity"/>
    <property type="evidence" value="ECO:0007669"/>
    <property type="project" value="UniProtKB-EC"/>
</dbReference>
<dbReference type="InterPro" id="IPR002941">
    <property type="entry name" value="DNA_methylase_N4/N6"/>
</dbReference>
<evidence type="ECO:0000256" key="4">
    <source>
        <dbReference type="ARBA" id="ARBA00022691"/>
    </source>
</evidence>
<dbReference type="AlphaFoldDB" id="A0A6V8LEW0"/>
<dbReference type="SUPFAM" id="SSF53335">
    <property type="entry name" value="S-adenosyl-L-methionine-dependent methyltransferases"/>
    <property type="match status" value="1"/>
</dbReference>
<dbReference type="Pfam" id="PF01555">
    <property type="entry name" value="N6_N4_Mtase"/>
    <property type="match status" value="1"/>
</dbReference>
<comment type="catalytic activity">
    <reaction evidence="7">
        <text>a 2'-deoxycytidine in DNA + S-adenosyl-L-methionine = an N(4)-methyl-2'-deoxycytidine in DNA + S-adenosyl-L-homocysteine + H(+)</text>
        <dbReference type="Rhea" id="RHEA:16857"/>
        <dbReference type="Rhea" id="RHEA-COMP:11369"/>
        <dbReference type="Rhea" id="RHEA-COMP:13674"/>
        <dbReference type="ChEBI" id="CHEBI:15378"/>
        <dbReference type="ChEBI" id="CHEBI:57856"/>
        <dbReference type="ChEBI" id="CHEBI:59789"/>
        <dbReference type="ChEBI" id="CHEBI:85452"/>
        <dbReference type="ChEBI" id="CHEBI:137933"/>
        <dbReference type="EC" id="2.1.1.113"/>
    </reaction>
</comment>
<dbReference type="GO" id="GO:0003677">
    <property type="term" value="F:DNA binding"/>
    <property type="evidence" value="ECO:0007669"/>
    <property type="project" value="UniProtKB-KW"/>
</dbReference>
<dbReference type="PRINTS" id="PR00508">
    <property type="entry name" value="S21N4MTFRASE"/>
</dbReference>
<dbReference type="RefSeq" id="WP_173080007.1">
    <property type="nucleotide sequence ID" value="NZ_BAABJB010000065.1"/>
</dbReference>
<dbReference type="Proteomes" id="UP000482960">
    <property type="component" value="Unassembled WGS sequence"/>
</dbReference>
<evidence type="ECO:0000313" key="11">
    <source>
        <dbReference type="EMBL" id="GFJ93361.1"/>
    </source>
</evidence>
<dbReference type="GO" id="GO:0008170">
    <property type="term" value="F:N-methyltransferase activity"/>
    <property type="evidence" value="ECO:0007669"/>
    <property type="project" value="InterPro"/>
</dbReference>
<comment type="caution">
    <text evidence="11">The sequence shown here is derived from an EMBL/GenBank/DDBJ whole genome shotgun (WGS) entry which is preliminary data.</text>
</comment>
<evidence type="ECO:0000313" key="12">
    <source>
        <dbReference type="Proteomes" id="UP000482960"/>
    </source>
</evidence>
<gene>
    <name evidence="11" type="ORF">Prum_070030</name>
</gene>
<keyword evidence="3 11" id="KW-0808">Transferase</keyword>
<keyword evidence="4" id="KW-0949">S-adenosyl-L-methionine</keyword>
<dbReference type="Gene3D" id="3.40.50.150">
    <property type="entry name" value="Vaccinia Virus protein VP39"/>
    <property type="match status" value="1"/>
</dbReference>
<evidence type="ECO:0000256" key="5">
    <source>
        <dbReference type="ARBA" id="ARBA00022747"/>
    </source>
</evidence>
<evidence type="ECO:0000256" key="2">
    <source>
        <dbReference type="ARBA" id="ARBA00022603"/>
    </source>
</evidence>
<protein>
    <recommendedName>
        <fullName evidence="8">Methyltransferase</fullName>
        <ecNumber evidence="8">2.1.1.-</ecNumber>
    </recommendedName>
</protein>
<evidence type="ECO:0000256" key="3">
    <source>
        <dbReference type="ARBA" id="ARBA00022679"/>
    </source>
</evidence>
<keyword evidence="5" id="KW-0680">Restriction system</keyword>
<feature type="domain" description="DNA methylase N-4/N-6" evidence="10">
    <location>
        <begin position="42"/>
        <end position="354"/>
    </location>
</feature>
<name>A0A6V8LEW0_9ACTN</name>